<feature type="signal peptide" evidence="1">
    <location>
        <begin position="1"/>
        <end position="18"/>
    </location>
</feature>
<evidence type="ECO:0000313" key="2">
    <source>
        <dbReference type="EMBL" id="MBW48016.1"/>
    </source>
</evidence>
<dbReference type="EMBL" id="GGFK01014695">
    <property type="protein sequence ID" value="MBW48016.1"/>
    <property type="molecule type" value="Transcribed_RNA"/>
</dbReference>
<proteinExistence type="predicted"/>
<dbReference type="AlphaFoldDB" id="A0A2M4B4Q4"/>
<organism evidence="2">
    <name type="scientific">Anopheles triannulatus</name>
    <dbReference type="NCBI Taxonomy" id="58253"/>
    <lineage>
        <taxon>Eukaryota</taxon>
        <taxon>Metazoa</taxon>
        <taxon>Ecdysozoa</taxon>
        <taxon>Arthropoda</taxon>
        <taxon>Hexapoda</taxon>
        <taxon>Insecta</taxon>
        <taxon>Pterygota</taxon>
        <taxon>Neoptera</taxon>
        <taxon>Endopterygota</taxon>
        <taxon>Diptera</taxon>
        <taxon>Nematocera</taxon>
        <taxon>Culicoidea</taxon>
        <taxon>Culicidae</taxon>
        <taxon>Anophelinae</taxon>
        <taxon>Anopheles</taxon>
    </lineage>
</organism>
<keyword evidence="1" id="KW-0732">Signal</keyword>
<name>A0A2M4B4Q4_9DIPT</name>
<protein>
    <submittedName>
        <fullName evidence="2">Putative secreted protein</fullName>
    </submittedName>
</protein>
<feature type="chain" id="PRO_5014746824" evidence="1">
    <location>
        <begin position="19"/>
        <end position="79"/>
    </location>
</feature>
<evidence type="ECO:0000256" key="1">
    <source>
        <dbReference type="SAM" id="SignalP"/>
    </source>
</evidence>
<reference evidence="2" key="1">
    <citation type="submission" date="2018-01" db="EMBL/GenBank/DDBJ databases">
        <title>An insight into the sialome of Amazonian anophelines.</title>
        <authorList>
            <person name="Ribeiro J.M."/>
            <person name="Scarpassa V."/>
            <person name="Calvo E."/>
        </authorList>
    </citation>
    <scope>NUCLEOTIDE SEQUENCE</scope>
    <source>
        <tissue evidence="2">Salivary glands</tissue>
    </source>
</reference>
<accession>A0A2M4B4Q4</accession>
<sequence>MLQLFTIVFLAQTPHVLQYFITIDLHFNRTMEISTIHEQQKQYCLNCNEYGSYYWPTEIAGDSAENHVRMTAARSEGDR</sequence>